<accession>A0A2P8FY50</accession>
<dbReference type="InterPro" id="IPR023214">
    <property type="entry name" value="HAD_sf"/>
</dbReference>
<evidence type="ECO:0000256" key="10">
    <source>
        <dbReference type="ARBA" id="ARBA00023268"/>
    </source>
</evidence>
<evidence type="ECO:0000256" key="11">
    <source>
        <dbReference type="ARBA" id="ARBA00049158"/>
    </source>
</evidence>
<evidence type="ECO:0000256" key="12">
    <source>
        <dbReference type="HAMAP-Rule" id="MF_01022"/>
    </source>
</evidence>
<dbReference type="AlphaFoldDB" id="A0A2P8FY50"/>
<feature type="binding site" evidence="12">
    <location>
        <position position="8"/>
    </location>
    <ligand>
        <name>Mg(2+)</name>
        <dbReference type="ChEBI" id="CHEBI:18420"/>
    </ligand>
</feature>
<dbReference type="NCBIfam" id="TIGR01662">
    <property type="entry name" value="HAD-SF-IIIA"/>
    <property type="match status" value="1"/>
</dbReference>
<reference evidence="13 14" key="1">
    <citation type="submission" date="2018-03" db="EMBL/GenBank/DDBJ databases">
        <title>Genomic Encyclopedia of Archaeal and Bacterial Type Strains, Phase II (KMG-II): from individual species to whole genera.</title>
        <authorList>
            <person name="Goeker M."/>
        </authorList>
    </citation>
    <scope>NUCLEOTIDE SEQUENCE [LARGE SCALE GENOMIC DNA]</scope>
    <source>
        <strain evidence="13 14">DSM 29057</strain>
    </source>
</reference>
<dbReference type="GO" id="GO:0046872">
    <property type="term" value="F:metal ion binding"/>
    <property type="evidence" value="ECO:0007669"/>
    <property type="project" value="UniProtKB-KW"/>
</dbReference>
<sequence length="374" mass="42226">MKKVLFIDRDGTIIVEPPTDFQVDSLEKLEFLPKAISALRKIADETDYELVMVTNQDGLGTDSFPEDTFWPAQNKMVKTLEGEDIYFAEVHIDRSFPEDNLPTRKPGIGMLTAYFSNDYDLANSYVIGDRLTDVQLAVNLGAKAILFRPEMPADGISDQMNETTALVTSDWDAIYEHLKLPSRKAFVERNTKETQIKVELNLDGSGRSDIHTGLGFFDHMLDQLARHSGADLSIHVEGDLHIDEHHTIEDTALALGEAYRQAIGDKRGISRYGFLLPMDEALAQVAIDFSGRPWIVWDAEFKREKIGEMPTEMFFHFFKSFSDTSLSNLNIKVEGDNEHHKIESIFKAFAKAIKMAVKRDLKALDFMPSTKGVL</sequence>
<organism evidence="13 14">
    <name type="scientific">Dyadobacter jiangsuensis</name>
    <dbReference type="NCBI Taxonomy" id="1591085"/>
    <lineage>
        <taxon>Bacteria</taxon>
        <taxon>Pseudomonadati</taxon>
        <taxon>Bacteroidota</taxon>
        <taxon>Cytophagia</taxon>
        <taxon>Cytophagales</taxon>
        <taxon>Spirosomataceae</taxon>
        <taxon>Dyadobacter</taxon>
    </lineage>
</organism>
<comment type="caution">
    <text evidence="12">Lacks conserved residue(s) required for the propagation of feature annotation.</text>
</comment>
<dbReference type="GO" id="GO:0004424">
    <property type="term" value="F:imidazoleglycerol-phosphate dehydratase activity"/>
    <property type="evidence" value="ECO:0007669"/>
    <property type="project" value="UniProtKB-UniRule"/>
</dbReference>
<evidence type="ECO:0000256" key="2">
    <source>
        <dbReference type="ARBA" id="ARBA00005047"/>
    </source>
</evidence>
<comment type="caution">
    <text evidence="13">The sequence shown here is derived from an EMBL/GenBank/DDBJ whole genome shotgun (WGS) entry which is preliminary data.</text>
</comment>
<name>A0A2P8FY50_9BACT</name>
<dbReference type="HAMAP" id="MF_01022">
    <property type="entry name" value="Bifunc_HisB"/>
    <property type="match status" value="1"/>
</dbReference>
<feature type="active site" description="Nucleophile" evidence="12">
    <location>
        <position position="8"/>
    </location>
</feature>
<keyword evidence="5 12" id="KW-0479">Metal-binding</keyword>
<keyword evidence="7 12" id="KW-0460">Magnesium</keyword>
<dbReference type="EC" id="3.1.3.15" evidence="12"/>
<dbReference type="NCBIfam" id="NF002114">
    <property type="entry name" value="PRK00951.2-4"/>
    <property type="match status" value="1"/>
</dbReference>
<keyword evidence="14" id="KW-1185">Reference proteome</keyword>
<dbReference type="InterPro" id="IPR006549">
    <property type="entry name" value="HAD-SF_hydro_IIIA"/>
</dbReference>
<dbReference type="GO" id="GO:0004401">
    <property type="term" value="F:histidinol-phosphatase activity"/>
    <property type="evidence" value="ECO:0007669"/>
    <property type="project" value="UniProtKB-UniRule"/>
</dbReference>
<dbReference type="InterPro" id="IPR020566">
    <property type="entry name" value="His_synth_bifunc_HisB"/>
</dbReference>
<comment type="subcellular location">
    <subcellularLocation>
        <location evidence="12">Cytoplasm</location>
    </subcellularLocation>
</comment>
<evidence type="ECO:0000256" key="6">
    <source>
        <dbReference type="ARBA" id="ARBA00022801"/>
    </source>
</evidence>
<evidence type="ECO:0000256" key="7">
    <source>
        <dbReference type="ARBA" id="ARBA00022842"/>
    </source>
</evidence>
<protein>
    <recommendedName>
        <fullName evidence="12">Histidine biosynthesis bifunctional protein HisB</fullName>
    </recommendedName>
    <domain>
        <recommendedName>
            <fullName evidence="12">Histidinol-phosphatase</fullName>
            <ecNumber evidence="12">3.1.3.15</ecNumber>
        </recommendedName>
    </domain>
    <domain>
        <recommendedName>
            <fullName evidence="12">Imidazoleglycerol-phosphate dehydratase</fullName>
            <shortName evidence="12">IGPD</shortName>
            <ecNumber evidence="12">4.2.1.19</ecNumber>
        </recommendedName>
    </domain>
</protein>
<evidence type="ECO:0000256" key="3">
    <source>
        <dbReference type="ARBA" id="ARBA00022490"/>
    </source>
</evidence>
<proteinExistence type="inferred from homology"/>
<feature type="binding site" evidence="12">
    <location>
        <position position="10"/>
    </location>
    <ligand>
        <name>Mg(2+)</name>
        <dbReference type="ChEBI" id="CHEBI:18420"/>
    </ligand>
</feature>
<comment type="pathway">
    <text evidence="2 12">Amino-acid biosynthesis; L-histidine biosynthesis; L-histidine from 5-phospho-alpha-D-ribose 1-diphosphate: step 6/9.</text>
</comment>
<feature type="binding site" evidence="12">
    <location>
        <position position="129"/>
    </location>
    <ligand>
        <name>Mg(2+)</name>
        <dbReference type="ChEBI" id="CHEBI:18420"/>
    </ligand>
</feature>
<dbReference type="PROSITE" id="PS00954">
    <property type="entry name" value="IGP_DEHYDRATASE_1"/>
    <property type="match status" value="1"/>
</dbReference>
<keyword evidence="4 12" id="KW-0028">Amino-acid biosynthesis</keyword>
<feature type="active site" description="Proton donor" evidence="12">
    <location>
        <position position="10"/>
    </location>
</feature>
<dbReference type="CDD" id="cd07914">
    <property type="entry name" value="IGPD"/>
    <property type="match status" value="1"/>
</dbReference>
<keyword evidence="6 12" id="KW-0378">Hydrolase</keyword>
<evidence type="ECO:0000313" key="14">
    <source>
        <dbReference type="Proteomes" id="UP000241964"/>
    </source>
</evidence>
<comment type="similarity">
    <text evidence="12">In the N-terminal section; belongs to the histidinol-phosphatase family.</text>
</comment>
<comment type="similarity">
    <text evidence="12">In the C-terminal section; belongs to the imidazoleglycerol-phosphate dehydratase family.</text>
</comment>
<dbReference type="SUPFAM" id="SSF56784">
    <property type="entry name" value="HAD-like"/>
    <property type="match status" value="1"/>
</dbReference>
<evidence type="ECO:0000256" key="8">
    <source>
        <dbReference type="ARBA" id="ARBA00023102"/>
    </source>
</evidence>
<keyword evidence="10 12" id="KW-0511">Multifunctional enzyme</keyword>
<dbReference type="Proteomes" id="UP000241964">
    <property type="component" value="Unassembled WGS sequence"/>
</dbReference>
<feature type="region of interest" description="Histidinol-phosphatase" evidence="12">
    <location>
        <begin position="1"/>
        <end position="182"/>
    </location>
</feature>
<feature type="region of interest" description="Imidazoleglycerol-phosphate dehydratase" evidence="12">
    <location>
        <begin position="183"/>
        <end position="374"/>
    </location>
</feature>
<dbReference type="PROSITE" id="PS00955">
    <property type="entry name" value="IGP_DEHYDRATASE_2"/>
    <property type="match status" value="1"/>
</dbReference>
<dbReference type="GO" id="GO:0005737">
    <property type="term" value="C:cytoplasm"/>
    <property type="evidence" value="ECO:0007669"/>
    <property type="project" value="UniProtKB-SubCell"/>
</dbReference>
<evidence type="ECO:0000256" key="5">
    <source>
        <dbReference type="ARBA" id="ARBA00022723"/>
    </source>
</evidence>
<dbReference type="GO" id="GO:0000105">
    <property type="term" value="P:L-histidine biosynthetic process"/>
    <property type="evidence" value="ECO:0007669"/>
    <property type="project" value="UniProtKB-UniRule"/>
</dbReference>
<dbReference type="PANTHER" id="PTHR23133">
    <property type="entry name" value="IMIDAZOLEGLYCEROL-PHOSPHATE DEHYDRATASE HIS7"/>
    <property type="match status" value="1"/>
</dbReference>
<dbReference type="SUPFAM" id="SSF54211">
    <property type="entry name" value="Ribosomal protein S5 domain 2-like"/>
    <property type="match status" value="2"/>
</dbReference>
<dbReference type="InterPro" id="IPR006543">
    <property type="entry name" value="Histidinol-phos"/>
</dbReference>
<dbReference type="InterPro" id="IPR020565">
    <property type="entry name" value="ImidazoleglycerP_deHydtase_CS"/>
</dbReference>
<evidence type="ECO:0000256" key="9">
    <source>
        <dbReference type="ARBA" id="ARBA00023239"/>
    </source>
</evidence>
<dbReference type="OrthoDB" id="9790411at2"/>
<comment type="catalytic activity">
    <reaction evidence="11 12">
        <text>L-histidinol phosphate + H2O = L-histidinol + phosphate</text>
        <dbReference type="Rhea" id="RHEA:14465"/>
        <dbReference type="ChEBI" id="CHEBI:15377"/>
        <dbReference type="ChEBI" id="CHEBI:43474"/>
        <dbReference type="ChEBI" id="CHEBI:57699"/>
        <dbReference type="ChEBI" id="CHEBI:57980"/>
        <dbReference type="EC" id="3.1.3.15"/>
    </reaction>
</comment>
<keyword evidence="8 12" id="KW-0368">Histidine biosynthesis</keyword>
<dbReference type="PANTHER" id="PTHR23133:SF2">
    <property type="entry name" value="IMIDAZOLEGLYCEROL-PHOSPHATE DEHYDRATASE"/>
    <property type="match status" value="1"/>
</dbReference>
<comment type="catalytic activity">
    <reaction evidence="12">
        <text>D-erythro-1-(imidazol-4-yl)glycerol 3-phosphate = 3-(imidazol-4-yl)-2-oxopropyl phosphate + H2O</text>
        <dbReference type="Rhea" id="RHEA:11040"/>
        <dbReference type="ChEBI" id="CHEBI:15377"/>
        <dbReference type="ChEBI" id="CHEBI:57766"/>
        <dbReference type="ChEBI" id="CHEBI:58278"/>
        <dbReference type="EC" id="4.2.1.19"/>
    </reaction>
</comment>
<keyword evidence="9 12" id="KW-0456">Lyase</keyword>
<dbReference type="InterPro" id="IPR005954">
    <property type="entry name" value="HisB_N"/>
</dbReference>
<gene>
    <name evidence="12" type="primary">hisB</name>
    <name evidence="13" type="ORF">CLV60_109144</name>
</gene>
<dbReference type="NCBIfam" id="TIGR01656">
    <property type="entry name" value="Histidinol-ppas"/>
    <property type="match status" value="1"/>
</dbReference>
<dbReference type="NCBIfam" id="TIGR01261">
    <property type="entry name" value="hisB_Nterm"/>
    <property type="match status" value="1"/>
</dbReference>
<dbReference type="EMBL" id="PYAS01000009">
    <property type="protein sequence ID" value="PSL26652.1"/>
    <property type="molecule type" value="Genomic_DNA"/>
</dbReference>
<comment type="pathway">
    <text evidence="12">Amino-acid biosynthesis; L-histidine biosynthesis; L-histidine from 5-phospho-alpha-D-ribose 1-diphosphate: step 8/9.</text>
</comment>
<dbReference type="Gene3D" id="3.40.50.1000">
    <property type="entry name" value="HAD superfamily/HAD-like"/>
    <property type="match status" value="1"/>
</dbReference>
<dbReference type="InterPro" id="IPR000807">
    <property type="entry name" value="ImidazoleglycerolP_deHydtase"/>
</dbReference>
<dbReference type="Gene3D" id="3.30.230.40">
    <property type="entry name" value="Imidazole glycerol phosphate dehydratase, domain 1"/>
    <property type="match status" value="2"/>
</dbReference>
<dbReference type="FunFam" id="3.30.230.40:FF:000001">
    <property type="entry name" value="Imidazoleglycerol-phosphate dehydratase HisB"/>
    <property type="match status" value="1"/>
</dbReference>
<dbReference type="InterPro" id="IPR038494">
    <property type="entry name" value="IGPD_sf"/>
</dbReference>
<dbReference type="EC" id="4.2.1.19" evidence="12"/>
<dbReference type="Pfam" id="PF00475">
    <property type="entry name" value="IGPD"/>
    <property type="match status" value="1"/>
</dbReference>
<evidence type="ECO:0000256" key="4">
    <source>
        <dbReference type="ARBA" id="ARBA00022605"/>
    </source>
</evidence>
<dbReference type="NCBIfam" id="NF003937">
    <property type="entry name" value="PRK05446.1"/>
    <property type="match status" value="1"/>
</dbReference>
<evidence type="ECO:0000313" key="13">
    <source>
        <dbReference type="EMBL" id="PSL26652.1"/>
    </source>
</evidence>
<dbReference type="RefSeq" id="WP_106596999.1">
    <property type="nucleotide sequence ID" value="NZ_PYAS01000009.1"/>
</dbReference>
<dbReference type="InterPro" id="IPR020568">
    <property type="entry name" value="Ribosomal_Su5_D2-typ_SF"/>
</dbReference>
<comment type="cofactor">
    <cofactor evidence="1 12">
        <name>Mg(2+)</name>
        <dbReference type="ChEBI" id="CHEBI:18420"/>
    </cofactor>
</comment>
<dbReference type="Pfam" id="PF13242">
    <property type="entry name" value="Hydrolase_like"/>
    <property type="match status" value="1"/>
</dbReference>
<dbReference type="NCBIfam" id="NF002111">
    <property type="entry name" value="PRK00951.2-1"/>
    <property type="match status" value="1"/>
</dbReference>
<keyword evidence="3 12" id="KW-0963">Cytoplasm</keyword>
<dbReference type="HAMAP" id="MF_00076">
    <property type="entry name" value="HisB"/>
    <property type="match status" value="1"/>
</dbReference>
<dbReference type="UniPathway" id="UPA00031">
    <property type="reaction ID" value="UER00011"/>
</dbReference>
<evidence type="ECO:0000256" key="1">
    <source>
        <dbReference type="ARBA" id="ARBA00001946"/>
    </source>
</evidence>
<dbReference type="FunFam" id="3.30.230.40:FF:000003">
    <property type="entry name" value="Imidazoleglycerol-phosphate dehydratase HisB"/>
    <property type="match status" value="1"/>
</dbReference>
<dbReference type="InterPro" id="IPR036412">
    <property type="entry name" value="HAD-like_sf"/>
</dbReference>